<evidence type="ECO:0000256" key="1">
    <source>
        <dbReference type="ARBA" id="ARBA00005046"/>
    </source>
</evidence>
<comment type="subunit">
    <text evidence="7">Heterotetramer of 2 MoaD subunits and 2 MoaE subunits. Also stable as homodimer. The enzyme changes between these two forms during catalysis.</text>
</comment>
<dbReference type="RefSeq" id="WP_164654545.1">
    <property type="nucleotide sequence ID" value="NZ_JAAIJR010000055.1"/>
</dbReference>
<evidence type="ECO:0000313" key="13">
    <source>
        <dbReference type="EMBL" id="NEX21445.1"/>
    </source>
</evidence>
<dbReference type="EC" id="2.8.1.12" evidence="3"/>
<dbReference type="UniPathway" id="UPA00344"/>
<comment type="pathway">
    <text evidence="1">Cofactor biosynthesis; molybdopterin biosynthesis.</text>
</comment>
<accession>A0A6P1E132</accession>
<dbReference type="Pfam" id="PF02391">
    <property type="entry name" value="MoaE"/>
    <property type="match status" value="1"/>
</dbReference>
<reference evidence="14" key="1">
    <citation type="journal article" date="2020" name="Microbiol. Resour. Announc.">
        <title>Draft Genome Sequences of Thiorhodococcus mannitoliphagus and Thiorhodococcus minor, Purple Sulfur Photosynthetic Bacteria in the Gammaproteobacterial Family Chromatiaceae.</title>
        <authorList>
            <person name="Aviles F.A."/>
            <person name="Meyer T.E."/>
            <person name="Kyndt J.A."/>
        </authorList>
    </citation>
    <scope>NUCLEOTIDE SEQUENCE [LARGE SCALE GENOMIC DNA]</scope>
    <source>
        <strain evidence="14">DSM 18266</strain>
    </source>
</reference>
<dbReference type="PANTHER" id="PTHR23404">
    <property type="entry name" value="MOLYBDOPTERIN SYNTHASE RELATED"/>
    <property type="match status" value="1"/>
</dbReference>
<evidence type="ECO:0000256" key="6">
    <source>
        <dbReference type="ARBA" id="ARBA00023150"/>
    </source>
</evidence>
<keyword evidence="6" id="KW-0501">Molybdenum cofactor biosynthesis</keyword>
<evidence type="ECO:0000256" key="8">
    <source>
        <dbReference type="ARBA" id="ARBA00029745"/>
    </source>
</evidence>
<evidence type="ECO:0000256" key="10">
    <source>
        <dbReference type="ARBA" id="ARBA00030781"/>
    </source>
</evidence>
<organism evidence="13 14">
    <name type="scientific">Thiorhodococcus mannitoliphagus</name>
    <dbReference type="NCBI Taxonomy" id="329406"/>
    <lineage>
        <taxon>Bacteria</taxon>
        <taxon>Pseudomonadati</taxon>
        <taxon>Pseudomonadota</taxon>
        <taxon>Gammaproteobacteria</taxon>
        <taxon>Chromatiales</taxon>
        <taxon>Chromatiaceae</taxon>
        <taxon>Thiorhodococcus</taxon>
    </lineage>
</organism>
<evidence type="ECO:0000256" key="7">
    <source>
        <dbReference type="ARBA" id="ARBA00026066"/>
    </source>
</evidence>
<protein>
    <recommendedName>
        <fullName evidence="4">Molybdopterin synthase catalytic subunit</fullName>
        <ecNumber evidence="3">2.8.1.12</ecNumber>
    </recommendedName>
    <alternativeName>
        <fullName evidence="10">MPT synthase subunit 2</fullName>
    </alternativeName>
    <alternativeName>
        <fullName evidence="8">Molybdenum cofactor biosynthesis protein E</fullName>
    </alternativeName>
    <alternativeName>
        <fullName evidence="9">Molybdopterin-converting factor large subunit</fullName>
    </alternativeName>
    <alternativeName>
        <fullName evidence="11">Molybdopterin-converting factor subunit 2</fullName>
    </alternativeName>
</protein>
<dbReference type="GO" id="GO:0006777">
    <property type="term" value="P:Mo-molybdopterin cofactor biosynthetic process"/>
    <property type="evidence" value="ECO:0007669"/>
    <property type="project" value="UniProtKB-KW"/>
</dbReference>
<comment type="similarity">
    <text evidence="2">Belongs to the MoaE family.</text>
</comment>
<evidence type="ECO:0000256" key="12">
    <source>
        <dbReference type="ARBA" id="ARBA00049878"/>
    </source>
</evidence>
<proteinExistence type="inferred from homology"/>
<dbReference type="SUPFAM" id="SSF54690">
    <property type="entry name" value="Molybdopterin synthase subunit MoaE"/>
    <property type="match status" value="1"/>
</dbReference>
<keyword evidence="14" id="KW-1185">Reference proteome</keyword>
<dbReference type="InterPro" id="IPR003448">
    <property type="entry name" value="Mopterin_biosynth_MoaE"/>
</dbReference>
<evidence type="ECO:0000256" key="3">
    <source>
        <dbReference type="ARBA" id="ARBA00011950"/>
    </source>
</evidence>
<evidence type="ECO:0000256" key="5">
    <source>
        <dbReference type="ARBA" id="ARBA00022679"/>
    </source>
</evidence>
<dbReference type="GO" id="GO:0030366">
    <property type="term" value="F:molybdopterin synthase activity"/>
    <property type="evidence" value="ECO:0007669"/>
    <property type="project" value="UniProtKB-EC"/>
</dbReference>
<gene>
    <name evidence="13" type="primary">moaE</name>
    <name evidence="13" type="ORF">G3480_14160</name>
</gene>
<dbReference type="CDD" id="cd00756">
    <property type="entry name" value="MoaE"/>
    <property type="match status" value="1"/>
</dbReference>
<dbReference type="EMBL" id="JAAIJR010000055">
    <property type="protein sequence ID" value="NEX21445.1"/>
    <property type="molecule type" value="Genomic_DNA"/>
</dbReference>
<dbReference type="Gene3D" id="3.90.1170.40">
    <property type="entry name" value="Molybdopterin biosynthesis MoaE subunit"/>
    <property type="match status" value="1"/>
</dbReference>
<dbReference type="NCBIfam" id="NF007959">
    <property type="entry name" value="PRK10678.1"/>
    <property type="match status" value="1"/>
</dbReference>
<comment type="caution">
    <text evidence="13">The sequence shown here is derived from an EMBL/GenBank/DDBJ whole genome shotgun (WGS) entry which is preliminary data.</text>
</comment>
<dbReference type="InterPro" id="IPR036563">
    <property type="entry name" value="MoaE_sf"/>
</dbReference>
<comment type="catalytic activity">
    <reaction evidence="12">
        <text>2 [molybdopterin-synthase sulfur-carrier protein]-C-terminal-Gly-aminoethanethioate + cyclic pyranopterin phosphate + H2O = molybdopterin + 2 [molybdopterin-synthase sulfur-carrier protein]-C-terminal Gly-Gly + 2 H(+)</text>
        <dbReference type="Rhea" id="RHEA:26333"/>
        <dbReference type="Rhea" id="RHEA-COMP:12202"/>
        <dbReference type="Rhea" id="RHEA-COMP:19907"/>
        <dbReference type="ChEBI" id="CHEBI:15377"/>
        <dbReference type="ChEBI" id="CHEBI:15378"/>
        <dbReference type="ChEBI" id="CHEBI:58698"/>
        <dbReference type="ChEBI" id="CHEBI:59648"/>
        <dbReference type="ChEBI" id="CHEBI:90778"/>
        <dbReference type="ChEBI" id="CHEBI:232372"/>
        <dbReference type="EC" id="2.8.1.12"/>
    </reaction>
</comment>
<name>A0A6P1E132_9GAMM</name>
<evidence type="ECO:0000256" key="2">
    <source>
        <dbReference type="ARBA" id="ARBA00005426"/>
    </source>
</evidence>
<evidence type="ECO:0000313" key="14">
    <source>
        <dbReference type="Proteomes" id="UP000471640"/>
    </source>
</evidence>
<dbReference type="FunFam" id="3.90.1170.40:FF:000001">
    <property type="entry name" value="Molybdopterin synthase catalytic subunit MoaE"/>
    <property type="match status" value="1"/>
</dbReference>
<evidence type="ECO:0000256" key="4">
    <source>
        <dbReference type="ARBA" id="ARBA00013858"/>
    </source>
</evidence>
<keyword evidence="5 13" id="KW-0808">Transferase</keyword>
<sequence>MTTRILVQPDPFDTAAEQAELCRGNPSVGALVTFVGLVRDLNDGKRVHRMTLEHYPGMTEKALREIADAATCRWSLEGLTLIHRVGPLEPQDPIVFVGVVSQHRGEAFRACEFLIDALKTGAPFWKKEQGEDGERWVEARASDDAAAGRWREGVEP</sequence>
<reference evidence="13 14" key="2">
    <citation type="submission" date="2020-02" db="EMBL/GenBank/DDBJ databases">
        <title>Genome sequences of Thiorhodococcus mannitoliphagus and Thiorhodococcus minor, purple sulfur photosynthetic bacteria in the gammaproteobacterial family, Chromatiaceae.</title>
        <authorList>
            <person name="Aviles F.A."/>
            <person name="Meyer T.E."/>
            <person name="Kyndt J.A."/>
        </authorList>
    </citation>
    <scope>NUCLEOTIDE SEQUENCE [LARGE SCALE GENOMIC DNA]</scope>
    <source>
        <strain evidence="13 14">DSM 18266</strain>
    </source>
</reference>
<evidence type="ECO:0000256" key="9">
    <source>
        <dbReference type="ARBA" id="ARBA00030407"/>
    </source>
</evidence>
<dbReference type="Proteomes" id="UP000471640">
    <property type="component" value="Unassembled WGS sequence"/>
</dbReference>
<evidence type="ECO:0000256" key="11">
    <source>
        <dbReference type="ARBA" id="ARBA00032474"/>
    </source>
</evidence>
<dbReference type="AlphaFoldDB" id="A0A6P1E132"/>